<dbReference type="PROSITE" id="PS50240">
    <property type="entry name" value="TRYPSIN_DOM"/>
    <property type="match status" value="1"/>
</dbReference>
<keyword evidence="5" id="KW-1185">Reference proteome</keyword>
<dbReference type="InterPro" id="IPR001254">
    <property type="entry name" value="Trypsin_dom"/>
</dbReference>
<feature type="chain" id="PRO_5045588606" evidence="2">
    <location>
        <begin position="17"/>
        <end position="225"/>
    </location>
</feature>
<keyword evidence="2" id="KW-0732">Signal</keyword>
<accession>A0ABN7SXE7</accession>
<gene>
    <name evidence="4" type="ORF">OKIOD_LOCUS11878</name>
</gene>
<dbReference type="PROSITE" id="PS00134">
    <property type="entry name" value="TRYPSIN_HIS"/>
    <property type="match status" value="1"/>
</dbReference>
<dbReference type="SMART" id="SM00020">
    <property type="entry name" value="Tryp_SPc"/>
    <property type="match status" value="1"/>
</dbReference>
<name>A0ABN7SXE7_OIKDI</name>
<dbReference type="Proteomes" id="UP001158576">
    <property type="component" value="Chromosome 1"/>
</dbReference>
<dbReference type="InterPro" id="IPR018114">
    <property type="entry name" value="TRYPSIN_HIS"/>
</dbReference>
<reference evidence="4 5" key="1">
    <citation type="submission" date="2021-04" db="EMBL/GenBank/DDBJ databases">
        <authorList>
            <person name="Bliznina A."/>
        </authorList>
    </citation>
    <scope>NUCLEOTIDE SEQUENCE [LARGE SCALE GENOMIC DNA]</scope>
</reference>
<feature type="domain" description="Peptidase S1" evidence="3">
    <location>
        <begin position="39"/>
        <end position="225"/>
    </location>
</feature>
<dbReference type="PANTHER" id="PTHR24252">
    <property type="entry name" value="ACROSIN-RELATED"/>
    <property type="match status" value="1"/>
</dbReference>
<dbReference type="Pfam" id="PF00089">
    <property type="entry name" value="Trypsin"/>
    <property type="match status" value="1"/>
</dbReference>
<dbReference type="SUPFAM" id="SSF50494">
    <property type="entry name" value="Trypsin-like serine proteases"/>
    <property type="match status" value="1"/>
</dbReference>
<dbReference type="PANTHER" id="PTHR24252:SF7">
    <property type="entry name" value="HYALIN"/>
    <property type="match status" value="1"/>
</dbReference>
<proteinExistence type="predicted"/>
<organism evidence="4 5">
    <name type="scientific">Oikopleura dioica</name>
    <name type="common">Tunicate</name>
    <dbReference type="NCBI Taxonomy" id="34765"/>
    <lineage>
        <taxon>Eukaryota</taxon>
        <taxon>Metazoa</taxon>
        <taxon>Chordata</taxon>
        <taxon>Tunicata</taxon>
        <taxon>Appendicularia</taxon>
        <taxon>Copelata</taxon>
        <taxon>Oikopleuridae</taxon>
        <taxon>Oikopleura</taxon>
    </lineage>
</organism>
<evidence type="ECO:0000313" key="5">
    <source>
        <dbReference type="Proteomes" id="UP001158576"/>
    </source>
</evidence>
<sequence length="225" mass="24925">MIFLVFLLGLQAQTSGIPSLQTCTNESNFDGRFANSTKIVGGIAAGENQWPYLVRLIIENQNGQQMLCGGTVIDNKWVLSAAHCCEGARWIDATFGDCVITTQDSSEYTLRSYNFFNHPKYRKSSFGAPRFDVCLIEFSEDIIALDPEKNVHMACLTNTIPKHASNCWIAGWGTTSAGGSISDPLLQANVHIMDKSYCRAKTNYPYYSLTKEMICAGKLDSNYSE</sequence>
<evidence type="ECO:0000256" key="2">
    <source>
        <dbReference type="SAM" id="SignalP"/>
    </source>
</evidence>
<evidence type="ECO:0000256" key="1">
    <source>
        <dbReference type="ARBA" id="ARBA00023157"/>
    </source>
</evidence>
<dbReference type="Gene3D" id="2.40.10.10">
    <property type="entry name" value="Trypsin-like serine proteases"/>
    <property type="match status" value="2"/>
</dbReference>
<dbReference type="InterPro" id="IPR043504">
    <property type="entry name" value="Peptidase_S1_PA_chymotrypsin"/>
</dbReference>
<dbReference type="CDD" id="cd00190">
    <property type="entry name" value="Tryp_SPc"/>
    <property type="match status" value="1"/>
</dbReference>
<evidence type="ECO:0000313" key="4">
    <source>
        <dbReference type="EMBL" id="CAG5107032.1"/>
    </source>
</evidence>
<keyword evidence="1" id="KW-1015">Disulfide bond</keyword>
<dbReference type="InterPro" id="IPR009003">
    <property type="entry name" value="Peptidase_S1_PA"/>
</dbReference>
<feature type="signal peptide" evidence="2">
    <location>
        <begin position="1"/>
        <end position="16"/>
    </location>
</feature>
<dbReference type="EMBL" id="OU015566">
    <property type="protein sequence ID" value="CAG5107032.1"/>
    <property type="molecule type" value="Genomic_DNA"/>
</dbReference>
<protein>
    <submittedName>
        <fullName evidence="4">Oidioi.mRNA.OKI2018_I69.chr1.g3113.t1.cds</fullName>
    </submittedName>
</protein>
<evidence type="ECO:0000259" key="3">
    <source>
        <dbReference type="PROSITE" id="PS50240"/>
    </source>
</evidence>